<dbReference type="AlphaFoldDB" id="A0A1V9XBV6"/>
<sequence>MASVELKTTETPETPETPECLDHKAEVDGVLLDVKTTETGRRPRKKAARFRKIPRSPVDDKENKGARLAGGGRQRTTSVSSVASGRSQRRGGKPSRRRTASEASAMSETSETSPMRKLRDHVMELFEKRGLNLLNSYIKNRMELAKFENTTGFLERCDSLRIVPNKYRLSNTRIKNTKHVIQTLDRFSFNLMFADLKYNRKRRLQVSKLLAEKNEKMRDIFGEELVAEILQVAGEAFNRRFNRIRDQQAKIFESLLKEYKITEEEKAEGEERLRRMEERERSRLEKRGQEKQSAGKGDNDEEAASPVKEAAPRGDDDNNKTRKNNAPPAGEAADGAGAPAKAAESAE</sequence>
<organism evidence="2 3">
    <name type="scientific">Tropilaelaps mercedesae</name>
    <dbReference type="NCBI Taxonomy" id="418985"/>
    <lineage>
        <taxon>Eukaryota</taxon>
        <taxon>Metazoa</taxon>
        <taxon>Ecdysozoa</taxon>
        <taxon>Arthropoda</taxon>
        <taxon>Chelicerata</taxon>
        <taxon>Arachnida</taxon>
        <taxon>Acari</taxon>
        <taxon>Parasitiformes</taxon>
        <taxon>Mesostigmata</taxon>
        <taxon>Gamasina</taxon>
        <taxon>Dermanyssoidea</taxon>
        <taxon>Laelapidae</taxon>
        <taxon>Tropilaelaps</taxon>
    </lineage>
</organism>
<feature type="compositionally biased region" description="Basic residues" evidence="1">
    <location>
        <begin position="42"/>
        <end position="54"/>
    </location>
</feature>
<dbReference type="OrthoDB" id="6490517at2759"/>
<gene>
    <name evidence="2" type="ORF">BIW11_11251</name>
</gene>
<feature type="region of interest" description="Disordered" evidence="1">
    <location>
        <begin position="1"/>
        <end position="116"/>
    </location>
</feature>
<reference evidence="2 3" key="1">
    <citation type="journal article" date="2017" name="Gigascience">
        <title>Draft genome of the honey bee ectoparasitic mite, Tropilaelaps mercedesae, is shaped by the parasitic life history.</title>
        <authorList>
            <person name="Dong X."/>
            <person name="Armstrong S.D."/>
            <person name="Xia D."/>
            <person name="Makepeace B.L."/>
            <person name="Darby A.C."/>
            <person name="Kadowaki T."/>
        </authorList>
    </citation>
    <scope>NUCLEOTIDE SEQUENCE [LARGE SCALE GENOMIC DNA]</scope>
    <source>
        <strain evidence="2">Wuxi-XJTLU</strain>
    </source>
</reference>
<feature type="compositionally biased region" description="Low complexity" evidence="1">
    <location>
        <begin position="326"/>
        <end position="347"/>
    </location>
</feature>
<evidence type="ECO:0000313" key="2">
    <source>
        <dbReference type="EMBL" id="OQR71025.1"/>
    </source>
</evidence>
<feature type="compositionally biased region" description="Basic and acidic residues" evidence="1">
    <location>
        <begin position="310"/>
        <end position="320"/>
    </location>
</feature>
<dbReference type="Proteomes" id="UP000192247">
    <property type="component" value="Unassembled WGS sequence"/>
</dbReference>
<feature type="region of interest" description="Disordered" evidence="1">
    <location>
        <begin position="266"/>
        <end position="347"/>
    </location>
</feature>
<dbReference type="InParanoid" id="A0A1V9XBV6"/>
<evidence type="ECO:0000256" key="1">
    <source>
        <dbReference type="SAM" id="MobiDB-lite"/>
    </source>
</evidence>
<protein>
    <submittedName>
        <fullName evidence="2">Uncharacterized protein</fullName>
    </submittedName>
</protein>
<feature type="compositionally biased region" description="Low complexity" evidence="1">
    <location>
        <begin position="101"/>
        <end position="113"/>
    </location>
</feature>
<name>A0A1V9XBV6_9ACAR</name>
<evidence type="ECO:0000313" key="3">
    <source>
        <dbReference type="Proteomes" id="UP000192247"/>
    </source>
</evidence>
<feature type="compositionally biased region" description="Basic and acidic residues" evidence="1">
    <location>
        <begin position="266"/>
        <end position="290"/>
    </location>
</feature>
<dbReference type="EMBL" id="MNPL01015551">
    <property type="protein sequence ID" value="OQR71025.1"/>
    <property type="molecule type" value="Genomic_DNA"/>
</dbReference>
<feature type="compositionally biased region" description="Basic residues" evidence="1">
    <location>
        <begin position="87"/>
        <end position="98"/>
    </location>
</feature>
<proteinExistence type="predicted"/>
<feature type="compositionally biased region" description="Low complexity" evidence="1">
    <location>
        <begin position="9"/>
        <end position="18"/>
    </location>
</feature>
<feature type="compositionally biased region" description="Polar residues" evidence="1">
    <location>
        <begin position="74"/>
        <end position="86"/>
    </location>
</feature>
<comment type="caution">
    <text evidence="2">The sequence shown here is derived from an EMBL/GenBank/DDBJ whole genome shotgun (WGS) entry which is preliminary data.</text>
</comment>
<accession>A0A1V9XBV6</accession>
<keyword evidence="3" id="KW-1185">Reference proteome</keyword>